<dbReference type="Gene3D" id="1.20.1250.20">
    <property type="entry name" value="MFS general substrate transporter like domains"/>
    <property type="match status" value="2"/>
</dbReference>
<evidence type="ECO:0000313" key="28">
    <source>
        <dbReference type="Proteomes" id="UP000528322"/>
    </source>
</evidence>
<evidence type="ECO:0000256" key="16">
    <source>
        <dbReference type="ARBA" id="ARBA00044900"/>
    </source>
</evidence>
<comment type="function">
    <text evidence="23">Lysosomal dipeptide uniporter that selectively exports lysine, arginine or histidine-containing dipeptides with a net positive charge from the lysosome lumen into the cytosol. Could play a role in a specific type of protein O-glycosylation indirectly regulating macrophages migration and tissue invasion. Also essential for liver homeostasis.</text>
</comment>
<gene>
    <name evidence="27" type="ORF">HNR37_000766</name>
</gene>
<evidence type="ECO:0000256" key="9">
    <source>
        <dbReference type="ARBA" id="ARBA00044878"/>
    </source>
</evidence>
<comment type="catalytic activity">
    <reaction evidence="18">
        <text>L-histidyl-L-alpha-amino acid(out) = L-histidyl-L-alpha-amino acid(in)</text>
        <dbReference type="Rhea" id="RHEA:79379"/>
        <dbReference type="ChEBI" id="CHEBI:229964"/>
    </reaction>
</comment>
<evidence type="ECO:0000256" key="1">
    <source>
        <dbReference type="ARBA" id="ARBA00004155"/>
    </source>
</evidence>
<comment type="catalytic activity">
    <reaction evidence="9">
        <text>L-histidyl-glycine(out) = L-histidyl-glycine(in)</text>
        <dbReference type="Rhea" id="RHEA:79395"/>
        <dbReference type="ChEBI" id="CHEBI:229957"/>
    </reaction>
</comment>
<evidence type="ECO:0000313" key="27">
    <source>
        <dbReference type="EMBL" id="MBB5021457.1"/>
    </source>
</evidence>
<evidence type="ECO:0000256" key="14">
    <source>
        <dbReference type="ARBA" id="ARBA00044898"/>
    </source>
</evidence>
<evidence type="ECO:0000256" key="6">
    <source>
        <dbReference type="ARBA" id="ARBA00023136"/>
    </source>
</evidence>
<reference evidence="27 28" key="1">
    <citation type="submission" date="2020-08" db="EMBL/GenBank/DDBJ databases">
        <title>Genomic Encyclopedia of Type Strains, Phase IV (KMG-IV): sequencing the most valuable type-strain genomes for metagenomic binning, comparative biology and taxonomic classification.</title>
        <authorList>
            <person name="Goeker M."/>
        </authorList>
    </citation>
    <scope>NUCLEOTIDE SEQUENCE [LARGE SCALE GENOMIC DNA]</scope>
    <source>
        <strain evidence="27 28">DSM 22071</strain>
    </source>
</reference>
<dbReference type="PROSITE" id="PS50850">
    <property type="entry name" value="MFS"/>
    <property type="match status" value="1"/>
</dbReference>
<evidence type="ECO:0000256" key="3">
    <source>
        <dbReference type="ARBA" id="ARBA00022448"/>
    </source>
</evidence>
<dbReference type="Pfam" id="PF07690">
    <property type="entry name" value="MFS_1"/>
    <property type="match status" value="1"/>
</dbReference>
<comment type="catalytic activity">
    <reaction evidence="13">
        <text>L-alpha-aminoacyl-L-lysine(out) = L-alpha-aminoacyl-L-lysine(in)</text>
        <dbReference type="Rhea" id="RHEA:79383"/>
        <dbReference type="ChEBI" id="CHEBI:229966"/>
    </reaction>
</comment>
<evidence type="ECO:0000256" key="25">
    <source>
        <dbReference type="SAM" id="Phobius"/>
    </source>
</evidence>
<protein>
    <recommendedName>
        <fullName evidence="21">Lysosomal dipeptide transporter MFSD1</fullName>
    </recommendedName>
    <alternativeName>
        <fullName evidence="22">Major facilitator superfamily domain-containing protein 1</fullName>
    </alternativeName>
</protein>
<dbReference type="GO" id="GO:0022857">
    <property type="term" value="F:transmembrane transporter activity"/>
    <property type="evidence" value="ECO:0007669"/>
    <property type="project" value="InterPro"/>
</dbReference>
<feature type="transmembrane region" description="Helical" evidence="25">
    <location>
        <begin position="21"/>
        <end position="37"/>
    </location>
</feature>
<evidence type="ECO:0000256" key="15">
    <source>
        <dbReference type="ARBA" id="ARBA00044899"/>
    </source>
</evidence>
<evidence type="ECO:0000256" key="11">
    <source>
        <dbReference type="ARBA" id="ARBA00044884"/>
    </source>
</evidence>
<evidence type="ECO:0000256" key="20">
    <source>
        <dbReference type="ARBA" id="ARBA00044924"/>
    </source>
</evidence>
<keyword evidence="5 25" id="KW-1133">Transmembrane helix</keyword>
<keyword evidence="7" id="KW-0458">Lysosome</keyword>
<evidence type="ECO:0000256" key="10">
    <source>
        <dbReference type="ARBA" id="ARBA00044881"/>
    </source>
</evidence>
<comment type="catalytic activity">
    <reaction evidence="8">
        <text>L-lysyl-L-alanine(out) = L-lysyl-L-alanine(in)</text>
        <dbReference type="Rhea" id="RHEA:79399"/>
        <dbReference type="ChEBI" id="CHEBI:229954"/>
    </reaction>
</comment>
<evidence type="ECO:0000256" key="8">
    <source>
        <dbReference type="ARBA" id="ARBA00044876"/>
    </source>
</evidence>
<dbReference type="InterPro" id="IPR052187">
    <property type="entry name" value="MFSD1"/>
</dbReference>
<accession>A0A7W7Y3M8</accession>
<feature type="transmembrane region" description="Helical" evidence="25">
    <location>
        <begin position="243"/>
        <end position="263"/>
    </location>
</feature>
<evidence type="ECO:0000256" key="2">
    <source>
        <dbReference type="ARBA" id="ARBA00008335"/>
    </source>
</evidence>
<keyword evidence="28" id="KW-1185">Reference proteome</keyword>
<organism evidence="27 28">
    <name type="scientific">Desulfurispira natronophila</name>
    <dbReference type="NCBI Taxonomy" id="682562"/>
    <lineage>
        <taxon>Bacteria</taxon>
        <taxon>Pseudomonadati</taxon>
        <taxon>Chrysiogenota</taxon>
        <taxon>Chrysiogenia</taxon>
        <taxon>Chrysiogenales</taxon>
        <taxon>Chrysiogenaceae</taxon>
        <taxon>Desulfurispira</taxon>
    </lineage>
</organism>
<evidence type="ECO:0000256" key="24">
    <source>
        <dbReference type="ARBA" id="ARBA00046376"/>
    </source>
</evidence>
<feature type="transmembrane region" description="Helical" evidence="25">
    <location>
        <begin position="49"/>
        <end position="68"/>
    </location>
</feature>
<proteinExistence type="inferred from homology"/>
<evidence type="ECO:0000256" key="4">
    <source>
        <dbReference type="ARBA" id="ARBA00022692"/>
    </source>
</evidence>
<comment type="subcellular location">
    <subcellularLocation>
        <location evidence="1">Lysosome membrane</location>
        <topology evidence="1">Multi-pass membrane protein</topology>
    </subcellularLocation>
</comment>
<keyword evidence="6 25" id="KW-0472">Membrane</keyword>
<feature type="transmembrane region" description="Helical" evidence="25">
    <location>
        <begin position="411"/>
        <end position="429"/>
    </location>
</feature>
<keyword evidence="3" id="KW-0813">Transport</keyword>
<evidence type="ECO:0000259" key="26">
    <source>
        <dbReference type="PROSITE" id="PS50850"/>
    </source>
</evidence>
<feature type="transmembrane region" description="Helical" evidence="25">
    <location>
        <begin position="173"/>
        <end position="197"/>
    </location>
</feature>
<dbReference type="EMBL" id="JACHID010000003">
    <property type="protein sequence ID" value="MBB5021457.1"/>
    <property type="molecule type" value="Genomic_DNA"/>
</dbReference>
<comment type="catalytic activity">
    <reaction evidence="17">
        <text>L-arginyl-glycine(out) = L-arginyl-glycine(in)</text>
        <dbReference type="Rhea" id="RHEA:79391"/>
        <dbReference type="ChEBI" id="CHEBI:229955"/>
    </reaction>
</comment>
<evidence type="ECO:0000256" key="17">
    <source>
        <dbReference type="ARBA" id="ARBA00044903"/>
    </source>
</evidence>
<feature type="transmembrane region" description="Helical" evidence="25">
    <location>
        <begin position="112"/>
        <end position="132"/>
    </location>
</feature>
<feature type="domain" description="Major facilitator superfamily (MFS) profile" evidence="26">
    <location>
        <begin position="23"/>
        <end position="434"/>
    </location>
</feature>
<dbReference type="GO" id="GO:0005765">
    <property type="term" value="C:lysosomal membrane"/>
    <property type="evidence" value="ECO:0007669"/>
    <property type="project" value="UniProtKB-SubCell"/>
</dbReference>
<comment type="catalytic activity">
    <reaction evidence="16">
        <text>L-lysyl-L-lysine(out) = L-lysyl-L-lysine(in)</text>
        <dbReference type="Rhea" id="RHEA:79403"/>
        <dbReference type="ChEBI" id="CHEBI:229956"/>
    </reaction>
</comment>
<comment type="catalytic activity">
    <reaction evidence="10">
        <text>L-alpha-aminoacyl-L-arginine(out) = L-alpha-aminoacyl-L-arginine(in)</text>
        <dbReference type="Rhea" id="RHEA:79367"/>
        <dbReference type="ChEBI" id="CHEBI:229968"/>
    </reaction>
</comment>
<comment type="catalytic activity">
    <reaction evidence="12">
        <text>L-lysyl-L-alpha-amino acid(out) = L-lysyl-L-alpha-amino acid(in)</text>
        <dbReference type="Rhea" id="RHEA:79387"/>
        <dbReference type="ChEBI" id="CHEBI:229965"/>
    </reaction>
</comment>
<comment type="catalytic activity">
    <reaction evidence="15">
        <text>L-arginyl-L-alpha-amino acid(out) = L-arginyl-L-alpha-amino acid(in)</text>
        <dbReference type="Rhea" id="RHEA:79371"/>
        <dbReference type="ChEBI" id="CHEBI:84315"/>
    </reaction>
</comment>
<dbReference type="AlphaFoldDB" id="A0A7W7Y3M8"/>
<evidence type="ECO:0000256" key="19">
    <source>
        <dbReference type="ARBA" id="ARBA00044919"/>
    </source>
</evidence>
<keyword evidence="4 25" id="KW-0812">Transmembrane</keyword>
<evidence type="ECO:0000256" key="5">
    <source>
        <dbReference type="ARBA" id="ARBA00022989"/>
    </source>
</evidence>
<feature type="transmembrane region" description="Helical" evidence="25">
    <location>
        <begin position="144"/>
        <end position="167"/>
    </location>
</feature>
<comment type="catalytic activity">
    <reaction evidence="20">
        <text>L-lysyl-glycine(out) = L-lysyl-glycine(in)</text>
        <dbReference type="Rhea" id="RHEA:79407"/>
        <dbReference type="ChEBI" id="CHEBI:191202"/>
    </reaction>
</comment>
<dbReference type="InterPro" id="IPR036259">
    <property type="entry name" value="MFS_trans_sf"/>
</dbReference>
<comment type="catalytic activity">
    <reaction evidence="19">
        <text>L-alanyl-L-lysine(out) = L-alanyl-L-lysine(in)</text>
        <dbReference type="Rhea" id="RHEA:79415"/>
        <dbReference type="ChEBI" id="CHEBI:192470"/>
    </reaction>
</comment>
<sequence length="449" mass="48259">MNSPDSTISRAELQRFSRLRWTIYSLLALAFISVFFHRMAPGVIAGDMMVAFGTSAAALGSLAAAYYYVYTAMQIPSGILADTLGPRICVTVGSVLAGIGSLLFAFAPDYTIAMTGRLLVGLGVSVVFVAFMKNNAMWFSERNYGAISGLTIFIGNLGGVVAAAPLGMVLDVFSWRLVFALAGVGSIALAAICWIVVRNRPEDAGLPSIRQIEGQLSHPARQQSWMKDFVQVSRNPRIWAGMMMNVGMLGGLLAFAGLWGVPLMEQVHGLSRTQASYYTSAALLGFAFSCLFMGLITDRLGRRKPPIIFSCALSCGVWLALIITPWGPGLSGFALYTLLGIGAGGFVAVFPAAREIVPPWSAGMAIAMVNTGSFLGAAIIQPGFGMVMDIGWSGTVVEGVRWYDMEDFRRGLWFCFGICLFSLLASLGIKETRGRNVVIESRVNISKNR</sequence>
<dbReference type="PANTHER" id="PTHR23512:SF3">
    <property type="entry name" value="MAJOR FACILITATOR SUPERFAMILY DOMAIN-CONTAINING PROTEIN 1"/>
    <property type="match status" value="1"/>
</dbReference>
<evidence type="ECO:0000256" key="7">
    <source>
        <dbReference type="ARBA" id="ARBA00023228"/>
    </source>
</evidence>
<evidence type="ECO:0000256" key="12">
    <source>
        <dbReference type="ARBA" id="ARBA00044891"/>
    </source>
</evidence>
<dbReference type="InterPro" id="IPR011701">
    <property type="entry name" value="MFS"/>
</dbReference>
<dbReference type="CDD" id="cd06174">
    <property type="entry name" value="MFS"/>
    <property type="match status" value="1"/>
</dbReference>
<dbReference type="Proteomes" id="UP000528322">
    <property type="component" value="Unassembled WGS sequence"/>
</dbReference>
<comment type="catalytic activity">
    <reaction evidence="11">
        <text>L-alpha-aminoacyl-L-histidine(out) = L-alpha-aminoacyl-L-histidine(in)</text>
        <dbReference type="Rhea" id="RHEA:79375"/>
        <dbReference type="ChEBI" id="CHEBI:229967"/>
    </reaction>
</comment>
<feature type="transmembrane region" description="Helical" evidence="25">
    <location>
        <begin position="360"/>
        <end position="380"/>
    </location>
</feature>
<feature type="transmembrane region" description="Helical" evidence="25">
    <location>
        <begin position="333"/>
        <end position="353"/>
    </location>
</feature>
<dbReference type="InterPro" id="IPR020846">
    <property type="entry name" value="MFS_dom"/>
</dbReference>
<evidence type="ECO:0000256" key="23">
    <source>
        <dbReference type="ARBA" id="ARBA00045709"/>
    </source>
</evidence>
<comment type="similarity">
    <text evidence="2">Belongs to the major facilitator superfamily.</text>
</comment>
<name>A0A7W7Y3M8_9BACT</name>
<comment type="subunit">
    <text evidence="24">Homodimer. Interacts with lysosomal protein GLMP (via lumenal domain); the interaction starts while both proteins are still in the endoplasmic reticulum and is required for stabilization of MFSD1 in lysosomes but has no direct effect on its targeting to lysosomes or transporter activity.</text>
</comment>
<feature type="transmembrane region" description="Helical" evidence="25">
    <location>
        <begin position="275"/>
        <end position="295"/>
    </location>
</feature>
<evidence type="ECO:0000256" key="21">
    <source>
        <dbReference type="ARBA" id="ARBA00044985"/>
    </source>
</evidence>
<comment type="catalytic activity">
    <reaction evidence="14">
        <text>L-aspartyl-L-lysine(out) = L-aspartyl-L-lysine(in)</text>
        <dbReference type="Rhea" id="RHEA:79411"/>
        <dbReference type="ChEBI" id="CHEBI:229953"/>
    </reaction>
</comment>
<feature type="transmembrane region" description="Helical" evidence="25">
    <location>
        <begin position="88"/>
        <end position="106"/>
    </location>
</feature>
<comment type="caution">
    <text evidence="27">The sequence shown here is derived from an EMBL/GenBank/DDBJ whole genome shotgun (WGS) entry which is preliminary data.</text>
</comment>
<dbReference type="RefSeq" id="WP_183730182.1">
    <property type="nucleotide sequence ID" value="NZ_JACHID010000003.1"/>
</dbReference>
<evidence type="ECO:0000256" key="13">
    <source>
        <dbReference type="ARBA" id="ARBA00044893"/>
    </source>
</evidence>
<evidence type="ECO:0000256" key="18">
    <source>
        <dbReference type="ARBA" id="ARBA00044912"/>
    </source>
</evidence>
<dbReference type="SUPFAM" id="SSF103473">
    <property type="entry name" value="MFS general substrate transporter"/>
    <property type="match status" value="1"/>
</dbReference>
<feature type="transmembrane region" description="Helical" evidence="25">
    <location>
        <begin position="307"/>
        <end position="327"/>
    </location>
</feature>
<dbReference type="PANTHER" id="PTHR23512">
    <property type="entry name" value="MAJOR FACILITATOR SUPERFAMILY DOMAIN-CONTAINING PROTEIN 1"/>
    <property type="match status" value="1"/>
</dbReference>
<evidence type="ECO:0000256" key="22">
    <source>
        <dbReference type="ARBA" id="ARBA00045018"/>
    </source>
</evidence>